<reference evidence="1 2" key="1">
    <citation type="submission" date="2020-08" db="EMBL/GenBank/DDBJ databases">
        <title>Genomic Encyclopedia of Type Strains, Phase IV (KMG-IV): sequencing the most valuable type-strain genomes for metagenomic binning, comparative biology and taxonomic classification.</title>
        <authorList>
            <person name="Goeker M."/>
        </authorList>
    </citation>
    <scope>NUCLEOTIDE SEQUENCE [LARGE SCALE GENOMIC DNA]</scope>
    <source>
        <strain evidence="1 2">DSM 25897</strain>
    </source>
</reference>
<accession>A0A7W7Y1G4</accession>
<protein>
    <recommendedName>
        <fullName evidence="3">Aldehyde-activating protein</fullName>
    </recommendedName>
</protein>
<evidence type="ECO:0008006" key="3">
    <source>
        <dbReference type="Google" id="ProtNLM"/>
    </source>
</evidence>
<evidence type="ECO:0000313" key="2">
    <source>
        <dbReference type="Proteomes" id="UP000519004"/>
    </source>
</evidence>
<comment type="caution">
    <text evidence="1">The sequence shown here is derived from an EMBL/GenBank/DDBJ whole genome shotgun (WGS) entry which is preliminary data.</text>
</comment>
<dbReference type="Proteomes" id="UP000519004">
    <property type="component" value="Unassembled WGS sequence"/>
</dbReference>
<organism evidence="1 2">
    <name type="scientific">Rehaibacterium terrae</name>
    <dbReference type="NCBI Taxonomy" id="1341696"/>
    <lineage>
        <taxon>Bacteria</taxon>
        <taxon>Pseudomonadati</taxon>
        <taxon>Pseudomonadota</taxon>
        <taxon>Gammaproteobacteria</taxon>
        <taxon>Lysobacterales</taxon>
        <taxon>Lysobacteraceae</taxon>
        <taxon>Rehaibacterium</taxon>
    </lineage>
</organism>
<sequence>MDKDKSVLGRTVGATAFCLCEPVRCGSILHAEENPRAGKNHSLLATVGNTLAVRSLRKWCRRCGGHVLTEHPGMGLTDVYAAVLEGFPFKPAVHVHYRETVLPIRDGLPKYRDLPAEAGGSGEQVAE</sequence>
<gene>
    <name evidence="1" type="ORF">HNQ58_002277</name>
</gene>
<dbReference type="InterPro" id="IPR011057">
    <property type="entry name" value="Mss4-like_sf"/>
</dbReference>
<dbReference type="RefSeq" id="WP_183949028.1">
    <property type="nucleotide sequence ID" value="NZ_JACHHX010000018.1"/>
</dbReference>
<name>A0A7W7Y1G4_9GAMM</name>
<dbReference type="EMBL" id="JACHHX010000018">
    <property type="protein sequence ID" value="MBB5016362.1"/>
    <property type="molecule type" value="Genomic_DNA"/>
</dbReference>
<proteinExistence type="predicted"/>
<keyword evidence="2" id="KW-1185">Reference proteome</keyword>
<dbReference type="SUPFAM" id="SSF51316">
    <property type="entry name" value="Mss4-like"/>
    <property type="match status" value="1"/>
</dbReference>
<evidence type="ECO:0000313" key="1">
    <source>
        <dbReference type="EMBL" id="MBB5016362.1"/>
    </source>
</evidence>
<dbReference type="AlphaFoldDB" id="A0A7W7Y1G4"/>